<accession>A0A2D3UW90</accession>
<feature type="modified residue" description="N6-(pyridoxal phosphate)lysine" evidence="5">
    <location>
        <position position="300"/>
    </location>
</feature>
<dbReference type="InterPro" id="IPR002129">
    <property type="entry name" value="PyrdxlP-dep_de-COase"/>
</dbReference>
<dbReference type="InterPro" id="IPR010977">
    <property type="entry name" value="Aromatic_deC"/>
</dbReference>
<dbReference type="STRING" id="112498.A0A2D3UW90"/>
<keyword evidence="8" id="KW-1185">Reference proteome</keyword>
<keyword evidence="3 5" id="KW-0663">Pyridoxal phosphate</keyword>
<dbReference type="Pfam" id="PF00282">
    <property type="entry name" value="Pyridoxal_deC"/>
    <property type="match status" value="1"/>
</dbReference>
<dbReference type="SUPFAM" id="SSF53383">
    <property type="entry name" value="PLP-dependent transferases"/>
    <property type="match status" value="1"/>
</dbReference>
<dbReference type="GO" id="GO:0030170">
    <property type="term" value="F:pyridoxal phosphate binding"/>
    <property type="evidence" value="ECO:0007669"/>
    <property type="project" value="InterPro"/>
</dbReference>
<evidence type="ECO:0000256" key="5">
    <source>
        <dbReference type="PIRSR" id="PIRSR602129-50"/>
    </source>
</evidence>
<dbReference type="GO" id="GO:0016831">
    <property type="term" value="F:carboxy-lyase activity"/>
    <property type="evidence" value="ECO:0007669"/>
    <property type="project" value="TreeGrafter"/>
</dbReference>
<sequence>MSTIDEFVLPAVATIQDCRSKLLRTIPQRGLGTEDVYQHLQHDIVPGLNRSSQSASFYGFVTGGTTPAAAFADNLVTQHDQNVQVHLPNDTIATDVEDAALRMLCNLVDLEEHEFNNRTFTTGATASNVIGLACGREYIIAEMARRQGKTASVSEDGIIEALRIAGIDSIQILTTVPHSSLRKAASIVGLGRTCVKDLGLFQAKHNFDLAALEQALKTPRTASIVSISCAEVNTGFFATSGDDMKTIRQLCDTYGAWIHVDAAFGLPARYLPKYEPKYAALVDGVKNIILADSIAGDCHKLLNVPYDCGVFFSRHLDIGTRVFQNPNAAYLSSSSESSIPSPLNIGIENSRRFRALPVYATLASYGREGHVELLERQISLARCIAEFIANTPSFQLLPQSPPSFAKVKEQGIARIYNIVLFRATDPEINKELVQRVNATRKIFISGTQWDGQPAARFAISNWQVDVDRDMALIKEVLLSVVS</sequence>
<dbReference type="PANTHER" id="PTHR11999:SF165">
    <property type="entry name" value="DECARBOXYLASE, PUTATIVE (AFU_ORTHOLOGUE AFUA_2G04980)-RELATED"/>
    <property type="match status" value="1"/>
</dbReference>
<gene>
    <name evidence="7" type="ORF">RCC_01187</name>
</gene>
<comment type="similarity">
    <text evidence="2 6">Belongs to the group II decarboxylase family.</text>
</comment>
<dbReference type="InterPro" id="IPR015421">
    <property type="entry name" value="PyrdxlP-dep_Trfase_major"/>
</dbReference>
<dbReference type="InterPro" id="IPR015424">
    <property type="entry name" value="PyrdxlP-dep_Trfase"/>
</dbReference>
<evidence type="ECO:0000256" key="4">
    <source>
        <dbReference type="ARBA" id="ARBA00023239"/>
    </source>
</evidence>
<name>A0A2D3UW90_9PEZI</name>
<dbReference type="OrthoDB" id="2161780at2759"/>
<organism evidence="7 8">
    <name type="scientific">Ramularia collo-cygni</name>
    <dbReference type="NCBI Taxonomy" id="112498"/>
    <lineage>
        <taxon>Eukaryota</taxon>
        <taxon>Fungi</taxon>
        <taxon>Dikarya</taxon>
        <taxon>Ascomycota</taxon>
        <taxon>Pezizomycotina</taxon>
        <taxon>Dothideomycetes</taxon>
        <taxon>Dothideomycetidae</taxon>
        <taxon>Mycosphaerellales</taxon>
        <taxon>Mycosphaerellaceae</taxon>
        <taxon>Ramularia</taxon>
    </lineage>
</organism>
<evidence type="ECO:0000313" key="8">
    <source>
        <dbReference type="Proteomes" id="UP000225277"/>
    </source>
</evidence>
<evidence type="ECO:0000256" key="6">
    <source>
        <dbReference type="RuleBase" id="RU000382"/>
    </source>
</evidence>
<keyword evidence="4 6" id="KW-0456">Lyase</keyword>
<dbReference type="Proteomes" id="UP000225277">
    <property type="component" value="Unassembled WGS sequence"/>
</dbReference>
<dbReference type="GeneID" id="35596480"/>
<evidence type="ECO:0000256" key="2">
    <source>
        <dbReference type="ARBA" id="ARBA00009533"/>
    </source>
</evidence>
<evidence type="ECO:0000313" key="7">
    <source>
        <dbReference type="EMBL" id="CZT15326.1"/>
    </source>
</evidence>
<reference evidence="7 8" key="1">
    <citation type="submission" date="2016-03" db="EMBL/GenBank/DDBJ databases">
        <authorList>
            <person name="Ploux O."/>
        </authorList>
    </citation>
    <scope>NUCLEOTIDE SEQUENCE [LARGE SCALE GENOMIC DNA]</scope>
    <source>
        <strain evidence="7 8">URUG2</strain>
    </source>
</reference>
<dbReference type="AlphaFoldDB" id="A0A2D3UW90"/>
<protein>
    <submittedName>
        <fullName evidence="7">Related to L-2,4-diaminobutyrate decarboxylase</fullName>
    </submittedName>
</protein>
<proteinExistence type="inferred from homology"/>
<dbReference type="GO" id="GO:0005737">
    <property type="term" value="C:cytoplasm"/>
    <property type="evidence" value="ECO:0007669"/>
    <property type="project" value="TreeGrafter"/>
</dbReference>
<comment type="cofactor">
    <cofactor evidence="1 5 6">
        <name>pyridoxal 5'-phosphate</name>
        <dbReference type="ChEBI" id="CHEBI:597326"/>
    </cofactor>
</comment>
<dbReference type="GO" id="GO:0019752">
    <property type="term" value="P:carboxylic acid metabolic process"/>
    <property type="evidence" value="ECO:0007669"/>
    <property type="project" value="InterPro"/>
</dbReference>
<evidence type="ECO:0000256" key="3">
    <source>
        <dbReference type="ARBA" id="ARBA00022898"/>
    </source>
</evidence>
<dbReference type="RefSeq" id="XP_023622223.1">
    <property type="nucleotide sequence ID" value="XM_023766455.1"/>
</dbReference>
<evidence type="ECO:0000256" key="1">
    <source>
        <dbReference type="ARBA" id="ARBA00001933"/>
    </source>
</evidence>
<dbReference type="Gene3D" id="3.40.640.10">
    <property type="entry name" value="Type I PLP-dependent aspartate aminotransferase-like (Major domain)"/>
    <property type="match status" value="1"/>
</dbReference>
<dbReference type="PANTHER" id="PTHR11999">
    <property type="entry name" value="GROUP II PYRIDOXAL-5-PHOSPHATE DECARBOXYLASE"/>
    <property type="match status" value="1"/>
</dbReference>
<dbReference type="Gene3D" id="3.90.1150.10">
    <property type="entry name" value="Aspartate Aminotransferase, domain 1"/>
    <property type="match status" value="1"/>
</dbReference>
<dbReference type="EMBL" id="FJUY01000001">
    <property type="protein sequence ID" value="CZT15326.1"/>
    <property type="molecule type" value="Genomic_DNA"/>
</dbReference>
<dbReference type="InterPro" id="IPR015422">
    <property type="entry name" value="PyrdxlP-dep_Trfase_small"/>
</dbReference>